<reference evidence="2" key="1">
    <citation type="submission" date="2016-08" db="EMBL/GenBank/DDBJ databases">
        <authorList>
            <person name="Varghese N."/>
            <person name="Submissions Spin"/>
        </authorList>
    </citation>
    <scope>NUCLEOTIDE SEQUENCE [LARGE SCALE GENOMIC DNA]</scope>
    <source>
        <strain evidence="2">REICA_082</strain>
    </source>
</reference>
<proteinExistence type="predicted"/>
<protein>
    <submittedName>
        <fullName evidence="1">Uncharacterized protein</fullName>
    </submittedName>
</protein>
<name>A0A1C4A059_9ENTR</name>
<sequence length="149" mass="17064">MRTISKHAALMFSVLKWGILFVVSLGLVLFFLLWLMLSSLGETTVYTEQNLWDYHTLTQDAIAHAPRISANYHFEFHNGDGYPSSNSIIFEDARNIEALRDYVKSMGYQRDPSLTYGAEEWRKPGVPGANTFSIYYDPKTRQATLSIFL</sequence>
<organism evidence="1 2">
    <name type="scientific">Kosakonia oryzendophytica</name>
    <dbReference type="NCBI Taxonomy" id="1005665"/>
    <lineage>
        <taxon>Bacteria</taxon>
        <taxon>Pseudomonadati</taxon>
        <taxon>Pseudomonadota</taxon>
        <taxon>Gammaproteobacteria</taxon>
        <taxon>Enterobacterales</taxon>
        <taxon>Enterobacteriaceae</taxon>
        <taxon>Kosakonia</taxon>
    </lineage>
</organism>
<dbReference type="AlphaFoldDB" id="A0A1C4A059"/>
<dbReference type="Proteomes" id="UP000198975">
    <property type="component" value="Unassembled WGS sequence"/>
</dbReference>
<gene>
    <name evidence="1" type="ORF">GA0061071_102312</name>
</gene>
<dbReference type="OrthoDB" id="6463131at2"/>
<accession>A0A1C4A059</accession>
<evidence type="ECO:0000313" key="2">
    <source>
        <dbReference type="Proteomes" id="UP000198975"/>
    </source>
</evidence>
<dbReference type="EMBL" id="FMAY01000002">
    <property type="protein sequence ID" value="SCB88019.1"/>
    <property type="molecule type" value="Genomic_DNA"/>
</dbReference>
<keyword evidence="2" id="KW-1185">Reference proteome</keyword>
<dbReference type="RefSeq" id="WP_082794187.1">
    <property type="nucleotide sequence ID" value="NZ_CP115659.1"/>
</dbReference>
<evidence type="ECO:0000313" key="1">
    <source>
        <dbReference type="EMBL" id="SCB88019.1"/>
    </source>
</evidence>